<evidence type="ECO:0000259" key="2">
    <source>
        <dbReference type="PROSITE" id="PS50110"/>
    </source>
</evidence>
<keyword evidence="5" id="KW-1185">Reference proteome</keyword>
<evidence type="ECO:0000256" key="1">
    <source>
        <dbReference type="PROSITE-ProRule" id="PRU00169"/>
    </source>
</evidence>
<dbReference type="AlphaFoldDB" id="A0A940SUF1"/>
<name>A0A940SUF1_9ENTE</name>
<dbReference type="SMART" id="SM00850">
    <property type="entry name" value="LytTR"/>
    <property type="match status" value="1"/>
</dbReference>
<comment type="caution">
    <text evidence="4">The sequence shown here is derived from an EMBL/GenBank/DDBJ whole genome shotgun (WGS) entry which is preliminary data.</text>
</comment>
<feature type="domain" description="HTH LytTR-type" evidence="3">
    <location>
        <begin position="132"/>
        <end position="229"/>
    </location>
</feature>
<gene>
    <name evidence="4" type="ORF">I6N95_03145</name>
</gene>
<protein>
    <submittedName>
        <fullName evidence="4">Response regulator transcription factor</fullName>
    </submittedName>
</protein>
<evidence type="ECO:0000313" key="5">
    <source>
        <dbReference type="Proteomes" id="UP000674938"/>
    </source>
</evidence>
<dbReference type="PROSITE" id="PS50930">
    <property type="entry name" value="HTH_LYTTR"/>
    <property type="match status" value="1"/>
</dbReference>
<dbReference type="Proteomes" id="UP000674938">
    <property type="component" value="Unassembled WGS sequence"/>
</dbReference>
<organism evidence="4 5">
    <name type="scientific">Vagococcus allomyrinae</name>
    <dbReference type="NCBI Taxonomy" id="2794353"/>
    <lineage>
        <taxon>Bacteria</taxon>
        <taxon>Bacillati</taxon>
        <taxon>Bacillota</taxon>
        <taxon>Bacilli</taxon>
        <taxon>Lactobacillales</taxon>
        <taxon>Enterococcaceae</taxon>
        <taxon>Vagococcus</taxon>
    </lineage>
</organism>
<dbReference type="InterPro" id="IPR007492">
    <property type="entry name" value="LytTR_DNA-bd_dom"/>
</dbReference>
<dbReference type="PANTHER" id="PTHR37299:SF1">
    <property type="entry name" value="STAGE 0 SPORULATION PROTEIN A HOMOLOG"/>
    <property type="match status" value="1"/>
</dbReference>
<dbReference type="PANTHER" id="PTHR37299">
    <property type="entry name" value="TRANSCRIPTIONAL REGULATOR-RELATED"/>
    <property type="match status" value="1"/>
</dbReference>
<dbReference type="InterPro" id="IPR011006">
    <property type="entry name" value="CheY-like_superfamily"/>
</dbReference>
<dbReference type="Gene3D" id="2.40.50.1020">
    <property type="entry name" value="LytTr DNA-binding domain"/>
    <property type="match status" value="1"/>
</dbReference>
<dbReference type="EMBL" id="JAEEGA010000002">
    <property type="protein sequence ID" value="MBP1040001.1"/>
    <property type="molecule type" value="Genomic_DNA"/>
</dbReference>
<feature type="modified residue" description="4-aspartylphosphate" evidence="1">
    <location>
        <position position="58"/>
    </location>
</feature>
<accession>A0A940SUF1</accession>
<dbReference type="Gene3D" id="3.40.50.2300">
    <property type="match status" value="1"/>
</dbReference>
<dbReference type="InterPro" id="IPR001789">
    <property type="entry name" value="Sig_transdc_resp-reg_receiver"/>
</dbReference>
<proteinExistence type="predicted"/>
<dbReference type="SMART" id="SM00448">
    <property type="entry name" value="REC"/>
    <property type="match status" value="1"/>
</dbReference>
<keyword evidence="1" id="KW-0597">Phosphoprotein</keyword>
<dbReference type="GO" id="GO:0003677">
    <property type="term" value="F:DNA binding"/>
    <property type="evidence" value="ECO:0007669"/>
    <property type="project" value="InterPro"/>
</dbReference>
<feature type="domain" description="Response regulatory" evidence="2">
    <location>
        <begin position="3"/>
        <end position="121"/>
    </location>
</feature>
<dbReference type="RefSeq" id="WP_209524900.1">
    <property type="nucleotide sequence ID" value="NZ_JAEEGA010000002.1"/>
</dbReference>
<dbReference type="InterPro" id="IPR046947">
    <property type="entry name" value="LytR-like"/>
</dbReference>
<evidence type="ECO:0000259" key="3">
    <source>
        <dbReference type="PROSITE" id="PS50930"/>
    </source>
</evidence>
<reference evidence="4" key="1">
    <citation type="submission" date="2020-12" db="EMBL/GenBank/DDBJ databases">
        <title>Vagococcus allomyrinae sp. nov. and Enterococcus lavae sp. nov., isolated from the larvae of Allomyrina dichotoma.</title>
        <authorList>
            <person name="Lee S.D."/>
        </authorList>
    </citation>
    <scope>NUCLEOTIDE SEQUENCE</scope>
    <source>
        <strain evidence="4">BWB3-3</strain>
    </source>
</reference>
<dbReference type="PROSITE" id="PS50110">
    <property type="entry name" value="RESPONSE_REGULATORY"/>
    <property type="match status" value="1"/>
</dbReference>
<sequence>MLQIAICDADHHARRDLRQLIDLTLQLKGVPYIIREESSGESLLQTATSLHFDIIFLDIKMRALNGIETAKIIRKKSQMSLIIFVTSHAEYVFQAFDVKAFNFIVKPYADGKMIHVLNEALRELKIPQNHYLPIKRKQGIYRLSLADISYFYSHQRQVTAVTAEGETCFYDKLDQVEKQLPDFFIRCHNRYIVNLNMVTNVSAVSLDCNGETLPISRKYKHHVALIMSQKGVN</sequence>
<dbReference type="Pfam" id="PF04397">
    <property type="entry name" value="LytTR"/>
    <property type="match status" value="1"/>
</dbReference>
<dbReference type="GO" id="GO:0000156">
    <property type="term" value="F:phosphorelay response regulator activity"/>
    <property type="evidence" value="ECO:0007669"/>
    <property type="project" value="InterPro"/>
</dbReference>
<dbReference type="Pfam" id="PF00072">
    <property type="entry name" value="Response_reg"/>
    <property type="match status" value="1"/>
</dbReference>
<evidence type="ECO:0000313" key="4">
    <source>
        <dbReference type="EMBL" id="MBP1040001.1"/>
    </source>
</evidence>
<dbReference type="SUPFAM" id="SSF52172">
    <property type="entry name" value="CheY-like"/>
    <property type="match status" value="1"/>
</dbReference>